<evidence type="ECO:0000313" key="1">
    <source>
        <dbReference type="EMBL" id="KAJ9122217.1"/>
    </source>
</evidence>
<accession>A0ACC2XG35</accession>
<dbReference type="EMBL" id="JASBWV010000015">
    <property type="protein sequence ID" value="KAJ9122217.1"/>
    <property type="molecule type" value="Genomic_DNA"/>
</dbReference>
<organism evidence="1 2">
    <name type="scientific">Naganishia onofrii</name>
    <dbReference type="NCBI Taxonomy" id="1851511"/>
    <lineage>
        <taxon>Eukaryota</taxon>
        <taxon>Fungi</taxon>
        <taxon>Dikarya</taxon>
        <taxon>Basidiomycota</taxon>
        <taxon>Agaricomycotina</taxon>
        <taxon>Tremellomycetes</taxon>
        <taxon>Filobasidiales</taxon>
        <taxon>Filobasidiaceae</taxon>
        <taxon>Naganishia</taxon>
    </lineage>
</organism>
<protein>
    <submittedName>
        <fullName evidence="1">Uncharacterized protein</fullName>
    </submittedName>
</protein>
<sequence>MTGLAGSKEVKAAQRALEDAEFSDDPDGKKRRLRKRRAAAKKRRARAKAIREGREPGEDDGDSDDDDDDEEQQQQPQSTTQPPIYARTPVNASTSGARAPAIAPESARPKPRPKAVPKGTAARKGAAAANGKTTANHGNAAQPRTTTTMQIEHLTQQQTQPDTMMQWDDGNYQANQDMDDSGDDEYYSAGTFGNQAADSTTGAGWSALDTEKITKVRNAATTLLGLALERSDVGPDNMQQCMINVLDWCRRQEESLPPAVPPPPQPLQQQTRLHNVAPTYTAPAQPASTASSRLPPQYAAHTHVMSSAQPTYAPDQGYTTNEPYSAPSYSTLASATAAAPTSYQLPHSAPTYTSTQPYHPTHTYNNPQTYSTQYNAHNYPSGHTYNTRIGL</sequence>
<gene>
    <name evidence="1" type="ORF">QFC24_004447</name>
</gene>
<reference evidence="1" key="1">
    <citation type="submission" date="2023-04" db="EMBL/GenBank/DDBJ databases">
        <title>Draft Genome sequencing of Naganishia species isolated from polar environments using Oxford Nanopore Technology.</title>
        <authorList>
            <person name="Leo P."/>
            <person name="Venkateswaran K."/>
        </authorList>
    </citation>
    <scope>NUCLEOTIDE SEQUENCE</scope>
    <source>
        <strain evidence="1">DBVPG 5303</strain>
    </source>
</reference>
<keyword evidence="2" id="KW-1185">Reference proteome</keyword>
<dbReference type="Proteomes" id="UP001234202">
    <property type="component" value="Unassembled WGS sequence"/>
</dbReference>
<proteinExistence type="predicted"/>
<comment type="caution">
    <text evidence="1">The sequence shown here is derived from an EMBL/GenBank/DDBJ whole genome shotgun (WGS) entry which is preliminary data.</text>
</comment>
<evidence type="ECO:0000313" key="2">
    <source>
        <dbReference type="Proteomes" id="UP001234202"/>
    </source>
</evidence>
<name>A0ACC2XG35_9TREE</name>